<protein>
    <submittedName>
        <fullName evidence="1">Uncharacterized protein</fullName>
    </submittedName>
</protein>
<organism evidence="1 2">
    <name type="scientific">Phormidesmis priestleyi</name>
    <dbReference type="NCBI Taxonomy" id="268141"/>
    <lineage>
        <taxon>Bacteria</taxon>
        <taxon>Bacillati</taxon>
        <taxon>Cyanobacteriota</taxon>
        <taxon>Cyanophyceae</taxon>
        <taxon>Leptolyngbyales</taxon>
        <taxon>Leptolyngbyaceae</taxon>
        <taxon>Phormidesmis</taxon>
    </lineage>
</organism>
<dbReference type="EMBL" id="QBMP01000174">
    <property type="protein sequence ID" value="PZO51164.1"/>
    <property type="molecule type" value="Genomic_DNA"/>
</dbReference>
<comment type="caution">
    <text evidence="1">The sequence shown here is derived from an EMBL/GenBank/DDBJ whole genome shotgun (WGS) entry which is preliminary data.</text>
</comment>
<evidence type="ECO:0000313" key="1">
    <source>
        <dbReference type="EMBL" id="PZO51164.1"/>
    </source>
</evidence>
<gene>
    <name evidence="1" type="ORF">DCF15_15135</name>
</gene>
<dbReference type="AlphaFoldDB" id="A0A2W4X1H2"/>
<reference evidence="1 2" key="2">
    <citation type="submission" date="2018-06" db="EMBL/GenBank/DDBJ databases">
        <title>Metagenomic assembly of (sub)arctic Cyanobacteria and their associated microbiome from non-axenic cultures.</title>
        <authorList>
            <person name="Baurain D."/>
        </authorList>
    </citation>
    <scope>NUCLEOTIDE SEQUENCE [LARGE SCALE GENOMIC DNA]</scope>
    <source>
        <strain evidence="1">ULC027bin1</strain>
    </source>
</reference>
<evidence type="ECO:0000313" key="2">
    <source>
        <dbReference type="Proteomes" id="UP000249794"/>
    </source>
</evidence>
<accession>A0A2W4X1H2</accession>
<reference evidence="2" key="1">
    <citation type="submission" date="2018-04" db="EMBL/GenBank/DDBJ databases">
        <authorList>
            <person name="Cornet L."/>
        </authorList>
    </citation>
    <scope>NUCLEOTIDE SEQUENCE [LARGE SCALE GENOMIC DNA]</scope>
</reference>
<proteinExistence type="predicted"/>
<dbReference type="Proteomes" id="UP000249794">
    <property type="component" value="Unassembled WGS sequence"/>
</dbReference>
<name>A0A2W4X1H2_9CYAN</name>
<sequence length="176" mass="20112">MKIDTLVQGRSLSIKRIEDIQGESMLDSELKRPMARNEVEAILFNLPRWQEMSLEEIPALVVRDIPLPEAEELYEGQQFVMGQSALDAKQLFDFFKAIDNGKRLYYIDGYLKHPDLPNQQPMVVGMDVNGLKLTEAELAQFSKLFGGSVEEIENDDQFFSASWGSPSWSKFLYEAI</sequence>